<dbReference type="AlphaFoldDB" id="A0A7E4WC74"/>
<proteinExistence type="predicted"/>
<name>A0A7E4WC74_PANRE</name>
<accession>A0A7E4WC74</accession>
<sequence length="141" mass="15084">MSDTSTDSTKSTDSTASTRGSYADLVANNVGMVQSLLGAIAQVLGQEGTVGNALDIAREGEVNPDSLPAPFLTTFNLILRSVFAADGTTIKTEDFTADEKAQLASEIVGVLQEMVPLHNNASRSGDKQPTTQWHRRWLMTL</sequence>
<reference evidence="1" key="1">
    <citation type="journal article" date="2013" name="Genetics">
        <title>The draft genome and transcriptome of Panagrellus redivivus are shaped by the harsh demands of a free-living lifestyle.</title>
        <authorList>
            <person name="Srinivasan J."/>
            <person name="Dillman A.R."/>
            <person name="Macchietto M.G."/>
            <person name="Heikkinen L."/>
            <person name="Lakso M."/>
            <person name="Fracchia K.M."/>
            <person name="Antoshechkin I."/>
            <person name="Mortazavi A."/>
            <person name="Wong G."/>
            <person name="Sternberg P.W."/>
        </authorList>
    </citation>
    <scope>NUCLEOTIDE SEQUENCE [LARGE SCALE GENOMIC DNA]</scope>
    <source>
        <strain evidence="1">MT8872</strain>
    </source>
</reference>
<protein>
    <submittedName>
        <fullName evidence="2">Transcriptional regulator</fullName>
    </submittedName>
</protein>
<reference evidence="2" key="2">
    <citation type="submission" date="2020-10" db="UniProtKB">
        <authorList>
            <consortium name="WormBaseParasite"/>
        </authorList>
    </citation>
    <scope>IDENTIFICATION</scope>
</reference>
<dbReference type="Proteomes" id="UP000492821">
    <property type="component" value="Unassembled WGS sequence"/>
</dbReference>
<evidence type="ECO:0000313" key="1">
    <source>
        <dbReference type="Proteomes" id="UP000492821"/>
    </source>
</evidence>
<keyword evidence="1" id="KW-1185">Reference proteome</keyword>
<organism evidence="1 2">
    <name type="scientific">Panagrellus redivivus</name>
    <name type="common">Microworm</name>
    <dbReference type="NCBI Taxonomy" id="6233"/>
    <lineage>
        <taxon>Eukaryota</taxon>
        <taxon>Metazoa</taxon>
        <taxon>Ecdysozoa</taxon>
        <taxon>Nematoda</taxon>
        <taxon>Chromadorea</taxon>
        <taxon>Rhabditida</taxon>
        <taxon>Tylenchina</taxon>
        <taxon>Panagrolaimomorpha</taxon>
        <taxon>Panagrolaimoidea</taxon>
        <taxon>Panagrolaimidae</taxon>
        <taxon>Panagrellus</taxon>
    </lineage>
</organism>
<dbReference type="WBParaSite" id="Pan_g9485.t1">
    <property type="protein sequence ID" value="Pan_g9485.t1"/>
    <property type="gene ID" value="Pan_g9485"/>
</dbReference>
<evidence type="ECO:0000313" key="2">
    <source>
        <dbReference type="WBParaSite" id="Pan_g9485.t1"/>
    </source>
</evidence>